<dbReference type="Proteomes" id="UP000013220">
    <property type="component" value="Unassembled WGS sequence"/>
</dbReference>
<dbReference type="PANTHER" id="PTHR30349">
    <property type="entry name" value="PHAGE INTEGRASE-RELATED"/>
    <property type="match status" value="1"/>
</dbReference>
<dbReference type="OrthoDB" id="395712at2"/>
<dbReference type="Gene3D" id="1.10.443.10">
    <property type="entry name" value="Intergrase catalytic core"/>
    <property type="match status" value="1"/>
</dbReference>
<protein>
    <submittedName>
        <fullName evidence="5">Integrase-recombinase</fullName>
    </submittedName>
</protein>
<dbReference type="AlphaFoldDB" id="N9V031"/>
<comment type="caution">
    <text evidence="5">The sequence shown here is derived from an EMBL/GenBank/DDBJ whole genome shotgun (WGS) entry which is preliminary data.</text>
</comment>
<evidence type="ECO:0000256" key="2">
    <source>
        <dbReference type="ARBA" id="ARBA00023125"/>
    </source>
</evidence>
<dbReference type="GO" id="GO:0003677">
    <property type="term" value="F:DNA binding"/>
    <property type="evidence" value="ECO:0007669"/>
    <property type="project" value="UniProtKB-KW"/>
</dbReference>
<dbReference type="Pfam" id="PF00589">
    <property type="entry name" value="Phage_integrase"/>
    <property type="match status" value="1"/>
</dbReference>
<comment type="similarity">
    <text evidence="1">Belongs to the 'phage' integrase family.</text>
</comment>
<evidence type="ECO:0000259" key="4">
    <source>
        <dbReference type="PROSITE" id="PS51898"/>
    </source>
</evidence>
<dbReference type="GO" id="GO:0006310">
    <property type="term" value="P:DNA recombination"/>
    <property type="evidence" value="ECO:0007669"/>
    <property type="project" value="UniProtKB-KW"/>
</dbReference>
<keyword evidence="6" id="KW-1185">Reference proteome</keyword>
<accession>N9V031</accession>
<keyword evidence="2" id="KW-0238">DNA-binding</keyword>
<dbReference type="InterPro" id="IPR013762">
    <property type="entry name" value="Integrase-like_cat_sf"/>
</dbReference>
<dbReference type="InterPro" id="IPR011010">
    <property type="entry name" value="DNA_brk_join_enz"/>
</dbReference>
<evidence type="ECO:0000313" key="6">
    <source>
        <dbReference type="Proteomes" id="UP000013220"/>
    </source>
</evidence>
<reference evidence="5 6" key="1">
    <citation type="journal article" date="2013" name="Genome Announc.">
        <title>Draft Genome Sequences of Mycoplasma alkalescens, Mycoplasma arginini, and Mycoplasma bovigenitalium, Three Species with Equivocal Pathogenic Status for Cattle.</title>
        <authorList>
            <person name="Manso-Silvan L."/>
            <person name="Tardy F."/>
            <person name="Baranowski E."/>
            <person name="Barre A."/>
            <person name="Blanchard A."/>
            <person name="Breton M."/>
            <person name="Couture C."/>
            <person name="Citti C."/>
            <person name="Dordet-Frisoni E."/>
            <person name="Dupuy V."/>
            <person name="Gaurivaud P."/>
            <person name="Jacob D."/>
            <person name="Lemaitre C."/>
            <person name="Nikolski M."/>
            <person name="Nouvel L.X."/>
            <person name="Poumarat F."/>
            <person name="Thebault P."/>
            <person name="Theil S."/>
            <person name="Thiaucourt F."/>
            <person name="Sirand-Pugnet P."/>
        </authorList>
    </citation>
    <scope>NUCLEOTIDE SEQUENCE [LARGE SCALE GENOMIC DNA]</scope>
    <source>
        <strain evidence="5 6">51080</strain>
    </source>
</reference>
<dbReference type="RefSeq" id="WP_004421656.1">
    <property type="nucleotide sequence ID" value="NZ_AORH01000035.1"/>
</dbReference>
<dbReference type="PATRIC" id="fig|1188235.3.peg.703"/>
<dbReference type="GO" id="GO:0015074">
    <property type="term" value="P:DNA integration"/>
    <property type="evidence" value="ECO:0007669"/>
    <property type="project" value="InterPro"/>
</dbReference>
<sequence>MVERFINWCEFRNLSTKTITSYAYILKKIFDVENNSHFNILKIICNNSKSSGYQHLLKVVYLLYLKFTKQKEKYLQVKMLKIKKPDSIYRDVLTREQIYELTELLATDSKAFRYYKILTRFIFETGCRYSDLKNLKEVDGKIFVLGKGNKKRQILYNVETWQKLKFYGNKVNKQKNTSLNLYIKKIFGDKCSAHTLRRSFATYMLLKGANVKMVQKQMGHQDINTTYNYFHISETENNQIYKEFMLK</sequence>
<dbReference type="PROSITE" id="PS51898">
    <property type="entry name" value="TYR_RECOMBINASE"/>
    <property type="match status" value="1"/>
</dbReference>
<gene>
    <name evidence="5" type="primary">xer1</name>
    <name evidence="5" type="ORF">MBVG_7060</name>
</gene>
<organism evidence="5 6">
    <name type="scientific">Mycoplasmopsis bovigenitalium 51080</name>
    <dbReference type="NCBI Taxonomy" id="1188235"/>
    <lineage>
        <taxon>Bacteria</taxon>
        <taxon>Bacillati</taxon>
        <taxon>Mycoplasmatota</taxon>
        <taxon>Mycoplasmoidales</taxon>
        <taxon>Metamycoplasmataceae</taxon>
        <taxon>Mycoplasmopsis</taxon>
    </lineage>
</organism>
<keyword evidence="3" id="KW-0233">DNA recombination</keyword>
<dbReference type="InterPro" id="IPR002104">
    <property type="entry name" value="Integrase_catalytic"/>
</dbReference>
<dbReference type="SUPFAM" id="SSF56349">
    <property type="entry name" value="DNA breaking-rejoining enzymes"/>
    <property type="match status" value="1"/>
</dbReference>
<dbReference type="EMBL" id="AORH01000035">
    <property type="protein sequence ID" value="ENY68767.1"/>
    <property type="molecule type" value="Genomic_DNA"/>
</dbReference>
<dbReference type="STRING" id="1188235.MBVG_7060"/>
<evidence type="ECO:0000256" key="3">
    <source>
        <dbReference type="ARBA" id="ARBA00023172"/>
    </source>
</evidence>
<dbReference type="CDD" id="cd00397">
    <property type="entry name" value="DNA_BRE_C"/>
    <property type="match status" value="1"/>
</dbReference>
<dbReference type="eggNOG" id="COG0582">
    <property type="taxonomic scope" value="Bacteria"/>
</dbReference>
<evidence type="ECO:0000313" key="5">
    <source>
        <dbReference type="EMBL" id="ENY68767.1"/>
    </source>
</evidence>
<evidence type="ECO:0000256" key="1">
    <source>
        <dbReference type="ARBA" id="ARBA00008857"/>
    </source>
</evidence>
<dbReference type="PANTHER" id="PTHR30349:SF41">
    <property type="entry name" value="INTEGRASE_RECOMBINASE PROTEIN MJ0367-RELATED"/>
    <property type="match status" value="1"/>
</dbReference>
<dbReference type="InterPro" id="IPR050090">
    <property type="entry name" value="Tyrosine_recombinase_XerCD"/>
</dbReference>
<feature type="domain" description="Tyr recombinase" evidence="4">
    <location>
        <begin position="88"/>
        <end position="242"/>
    </location>
</feature>
<name>N9V031_9BACT</name>
<proteinExistence type="inferred from homology"/>